<dbReference type="PANTHER" id="PTHR30160">
    <property type="entry name" value="TETRAACYLDISACCHARIDE 4'-KINASE-RELATED"/>
    <property type="match status" value="1"/>
</dbReference>
<gene>
    <name evidence="3" type="ORF">RM543_07220</name>
</gene>
<keyword evidence="1 3" id="KW-0328">Glycosyltransferase</keyword>
<evidence type="ECO:0000256" key="2">
    <source>
        <dbReference type="ARBA" id="ARBA00022679"/>
    </source>
</evidence>
<name>A0ABU3DFY8_9RHOB</name>
<evidence type="ECO:0000256" key="1">
    <source>
        <dbReference type="ARBA" id="ARBA00022676"/>
    </source>
</evidence>
<dbReference type="InterPro" id="IPR051199">
    <property type="entry name" value="LPS_LOS_Heptosyltrfase"/>
</dbReference>
<dbReference type="Gene3D" id="3.40.50.2000">
    <property type="entry name" value="Glycogen Phosphorylase B"/>
    <property type="match status" value="2"/>
</dbReference>
<keyword evidence="2 3" id="KW-0808">Transferase</keyword>
<evidence type="ECO:0000313" key="4">
    <source>
        <dbReference type="Proteomes" id="UP001265259"/>
    </source>
</evidence>
<dbReference type="EMBL" id="JAVRHL010000002">
    <property type="protein sequence ID" value="MDT0682468.1"/>
    <property type="molecule type" value="Genomic_DNA"/>
</dbReference>
<dbReference type="InterPro" id="IPR002201">
    <property type="entry name" value="Glyco_trans_9"/>
</dbReference>
<reference evidence="3 4" key="1">
    <citation type="submission" date="2023-09" db="EMBL/GenBank/DDBJ databases">
        <authorList>
            <person name="Rey-Velasco X."/>
        </authorList>
    </citation>
    <scope>NUCLEOTIDE SEQUENCE [LARGE SCALE GENOMIC DNA]</scope>
    <source>
        <strain evidence="3 4">F158</strain>
    </source>
</reference>
<dbReference type="RefSeq" id="WP_311690216.1">
    <property type="nucleotide sequence ID" value="NZ_JAVRHL010000002.1"/>
</dbReference>
<dbReference type="Pfam" id="PF01075">
    <property type="entry name" value="Glyco_transf_9"/>
    <property type="match status" value="1"/>
</dbReference>
<organism evidence="3 4">
    <name type="scientific">Tropicimonas omnivorans</name>
    <dbReference type="NCBI Taxonomy" id="3075590"/>
    <lineage>
        <taxon>Bacteria</taxon>
        <taxon>Pseudomonadati</taxon>
        <taxon>Pseudomonadota</taxon>
        <taxon>Alphaproteobacteria</taxon>
        <taxon>Rhodobacterales</taxon>
        <taxon>Roseobacteraceae</taxon>
        <taxon>Tropicimonas</taxon>
    </lineage>
</organism>
<protein>
    <submittedName>
        <fullName evidence="3">Glycosyltransferase family 9 protein</fullName>
        <ecNumber evidence="3">2.4.-.-</ecNumber>
    </submittedName>
</protein>
<keyword evidence="4" id="KW-1185">Reference proteome</keyword>
<evidence type="ECO:0000313" key="3">
    <source>
        <dbReference type="EMBL" id="MDT0682468.1"/>
    </source>
</evidence>
<dbReference type="EC" id="2.4.-.-" evidence="3"/>
<comment type="caution">
    <text evidence="3">The sequence shown here is derived from an EMBL/GenBank/DDBJ whole genome shotgun (WGS) entry which is preliminary data.</text>
</comment>
<sequence>MSRPILIYRLGSFGDTVVALPCFHAINRAFPDRERIVLTNMPVAADAPPLMSVLGQHGQFVDRVLTYPAGTRDPRALARLARQIRKTGADEAVWLMPERSTWAIRRDVAFFQLAGIRTIHCLPKTDEERHARVHPETGETEREVFRLLRCCADLAPGDIPLRMAFDLKLTDAEVRAGRAARAPFGGLPFIAINMGGKAATKDWGAGNWMELARMIGRYDIGVMAIGAAEDRATANCVLSAWPGPVANLCGTLSPRVSGAAMRGALAFIGHDSGPLHLAAALGVPTIGLFGDHNAPRQWHPMGQDVQVIHRTSGMRDIAVEEVANMLDPHLTVREAAE</sequence>
<accession>A0ABU3DFY8</accession>
<dbReference type="CDD" id="cd03789">
    <property type="entry name" value="GT9_LPS_heptosyltransferase"/>
    <property type="match status" value="1"/>
</dbReference>
<dbReference type="GO" id="GO:0016757">
    <property type="term" value="F:glycosyltransferase activity"/>
    <property type="evidence" value="ECO:0007669"/>
    <property type="project" value="UniProtKB-KW"/>
</dbReference>
<proteinExistence type="predicted"/>
<dbReference type="SUPFAM" id="SSF53756">
    <property type="entry name" value="UDP-Glycosyltransferase/glycogen phosphorylase"/>
    <property type="match status" value="1"/>
</dbReference>
<dbReference type="Proteomes" id="UP001265259">
    <property type="component" value="Unassembled WGS sequence"/>
</dbReference>
<dbReference type="PANTHER" id="PTHR30160:SF1">
    <property type="entry name" value="LIPOPOLYSACCHARIDE 1,2-N-ACETYLGLUCOSAMINETRANSFERASE-RELATED"/>
    <property type="match status" value="1"/>
</dbReference>